<feature type="compositionally biased region" description="Low complexity" evidence="2">
    <location>
        <begin position="2611"/>
        <end position="2622"/>
    </location>
</feature>
<feature type="region of interest" description="Disordered" evidence="2">
    <location>
        <begin position="1948"/>
        <end position="1981"/>
    </location>
</feature>
<dbReference type="GO" id="GO:0030246">
    <property type="term" value="F:carbohydrate binding"/>
    <property type="evidence" value="ECO:0007669"/>
    <property type="project" value="UniProtKB-KW"/>
</dbReference>
<name>A0A267GV33_9PLAT</name>
<feature type="compositionally biased region" description="Basic and acidic residues" evidence="2">
    <location>
        <begin position="860"/>
        <end position="869"/>
    </location>
</feature>
<feature type="region of interest" description="Disordered" evidence="2">
    <location>
        <begin position="153"/>
        <end position="260"/>
    </location>
</feature>
<feature type="compositionally biased region" description="Low complexity" evidence="2">
    <location>
        <begin position="582"/>
        <end position="595"/>
    </location>
</feature>
<feature type="region of interest" description="Disordered" evidence="2">
    <location>
        <begin position="1547"/>
        <end position="1599"/>
    </location>
</feature>
<feature type="region of interest" description="Disordered" evidence="2">
    <location>
        <begin position="855"/>
        <end position="904"/>
    </location>
</feature>
<feature type="region of interest" description="Disordered" evidence="2">
    <location>
        <begin position="461"/>
        <end position="529"/>
    </location>
</feature>
<feature type="compositionally biased region" description="Basic and acidic residues" evidence="2">
    <location>
        <begin position="706"/>
        <end position="715"/>
    </location>
</feature>
<feature type="region of interest" description="Disordered" evidence="2">
    <location>
        <begin position="2896"/>
        <end position="2943"/>
    </location>
</feature>
<feature type="compositionally biased region" description="Low complexity" evidence="2">
    <location>
        <begin position="1355"/>
        <end position="1368"/>
    </location>
</feature>
<feature type="compositionally biased region" description="Basic and acidic residues" evidence="2">
    <location>
        <begin position="1787"/>
        <end position="1796"/>
    </location>
</feature>
<feature type="compositionally biased region" description="Basic and acidic residues" evidence="2">
    <location>
        <begin position="501"/>
        <end position="527"/>
    </location>
</feature>
<feature type="compositionally biased region" description="Low complexity" evidence="2">
    <location>
        <begin position="2855"/>
        <end position="2873"/>
    </location>
</feature>
<feature type="region of interest" description="Disordered" evidence="2">
    <location>
        <begin position="1785"/>
        <end position="1831"/>
    </location>
</feature>
<evidence type="ECO:0000313" key="4">
    <source>
        <dbReference type="EMBL" id="PAA89866.1"/>
    </source>
</evidence>
<feature type="compositionally biased region" description="Polar residues" evidence="2">
    <location>
        <begin position="2224"/>
        <end position="2244"/>
    </location>
</feature>
<feature type="compositionally biased region" description="Polar residues" evidence="2">
    <location>
        <begin position="2626"/>
        <end position="2635"/>
    </location>
</feature>
<feature type="region of interest" description="Disordered" evidence="2">
    <location>
        <begin position="542"/>
        <end position="603"/>
    </location>
</feature>
<feature type="compositionally biased region" description="Polar residues" evidence="2">
    <location>
        <begin position="2759"/>
        <end position="2772"/>
    </location>
</feature>
<dbReference type="PROSITE" id="PS51304">
    <property type="entry name" value="GALECTIN"/>
    <property type="match status" value="1"/>
</dbReference>
<feature type="compositionally biased region" description="Basic and acidic residues" evidence="2">
    <location>
        <begin position="1864"/>
        <end position="1873"/>
    </location>
</feature>
<feature type="region of interest" description="Disordered" evidence="2">
    <location>
        <begin position="2572"/>
        <end position="2638"/>
    </location>
</feature>
<feature type="compositionally biased region" description="Basic and acidic residues" evidence="2">
    <location>
        <begin position="427"/>
        <end position="440"/>
    </location>
</feature>
<organism evidence="4 5">
    <name type="scientific">Macrostomum lignano</name>
    <dbReference type="NCBI Taxonomy" id="282301"/>
    <lineage>
        <taxon>Eukaryota</taxon>
        <taxon>Metazoa</taxon>
        <taxon>Spiralia</taxon>
        <taxon>Lophotrochozoa</taxon>
        <taxon>Platyhelminthes</taxon>
        <taxon>Rhabditophora</taxon>
        <taxon>Macrostomorpha</taxon>
        <taxon>Macrostomida</taxon>
        <taxon>Macrostomidae</taxon>
        <taxon>Macrostomum</taxon>
    </lineage>
</organism>
<feature type="compositionally biased region" description="Low complexity" evidence="2">
    <location>
        <begin position="2579"/>
        <end position="2597"/>
    </location>
</feature>
<feature type="region of interest" description="Disordered" evidence="2">
    <location>
        <begin position="1852"/>
        <end position="1907"/>
    </location>
</feature>
<feature type="region of interest" description="Disordered" evidence="2">
    <location>
        <begin position="1234"/>
        <end position="1302"/>
    </location>
</feature>
<dbReference type="EMBL" id="NIVC01000133">
    <property type="protein sequence ID" value="PAA89866.1"/>
    <property type="molecule type" value="Genomic_DNA"/>
</dbReference>
<feature type="compositionally biased region" description="Basic and acidic residues" evidence="2">
    <location>
        <begin position="892"/>
        <end position="904"/>
    </location>
</feature>
<feature type="region of interest" description="Disordered" evidence="2">
    <location>
        <begin position="2164"/>
        <end position="2244"/>
    </location>
</feature>
<feature type="region of interest" description="Disordered" evidence="2">
    <location>
        <begin position="2702"/>
        <end position="2790"/>
    </location>
</feature>
<keyword evidence="1" id="KW-0430">Lectin</keyword>
<feature type="compositionally biased region" description="Basic and acidic residues" evidence="2">
    <location>
        <begin position="2773"/>
        <end position="2782"/>
    </location>
</feature>
<feature type="region of interest" description="Disordered" evidence="2">
    <location>
        <begin position="1315"/>
        <end position="1376"/>
    </location>
</feature>
<feature type="compositionally biased region" description="Polar residues" evidence="2">
    <location>
        <begin position="641"/>
        <end position="659"/>
    </location>
</feature>
<feature type="compositionally biased region" description="Low complexity" evidence="2">
    <location>
        <begin position="2128"/>
        <end position="2141"/>
    </location>
</feature>
<feature type="region of interest" description="Disordered" evidence="2">
    <location>
        <begin position="2336"/>
        <end position="2369"/>
    </location>
</feature>
<feature type="region of interest" description="Disordered" evidence="2">
    <location>
        <begin position="1"/>
        <end position="138"/>
    </location>
</feature>
<evidence type="ECO:0000259" key="3">
    <source>
        <dbReference type="PROSITE" id="PS51304"/>
    </source>
</evidence>
<protein>
    <recommendedName>
        <fullName evidence="3">Galectin domain-containing protein</fullName>
    </recommendedName>
</protein>
<feature type="compositionally biased region" description="Basic and acidic residues" evidence="2">
    <location>
        <begin position="241"/>
        <end position="250"/>
    </location>
</feature>
<feature type="region of interest" description="Disordered" evidence="2">
    <location>
        <begin position="2507"/>
        <end position="2535"/>
    </location>
</feature>
<feature type="compositionally biased region" description="Basic and acidic residues" evidence="2">
    <location>
        <begin position="1556"/>
        <end position="1565"/>
    </location>
</feature>
<evidence type="ECO:0000256" key="2">
    <source>
        <dbReference type="SAM" id="MobiDB-lite"/>
    </source>
</evidence>
<feature type="compositionally biased region" description="Basic and acidic residues" evidence="2">
    <location>
        <begin position="1245"/>
        <end position="1267"/>
    </location>
</feature>
<sequence length="3568" mass="399039">MELPEPIIHEPRRYGHSFDRDSQISNESDRSWQSDDLLHHIRDAPVDERNESRSIDLAEPKSSKIVKRLSLGSAEFPPIESKVRLRHTSGESSAKREKPQTRPHSVSVTGTHDDKSQSSGSQSSMPLESSYPPKHKKNVFGKFMGVFKRHRGSYNVSDLDTAGNAENEASFRRKQSSQLAQRNDSETNETQVPSMSRDPDTVSQTKSSEQDNQEQVGSSSAATKEASTQDQQLSIEILEPSIRELRHESQSADLAEENEESVLARKLQQVTDAEQRDESIGAEVDDIKSLVMHLDQDVDEVRIEYEDQQVSMELPEPPIRELRHESQSADLAEETEESVLARKLQQGTDAEQRDESIGAEVDDIKSLVKHLDQDVDEVRIEYEDQQISMELPEPPIREIRHQSQSADLAEETEESVPARKLQQGTDAEQRDESIGAEVDDIKSLVKHLDQDIDEVRIEYEDQQISMELPEPIIHEPRRYGHSVDRDSQISKESDQSWQSDDLLHHIRDAPVDERNESRSIDLAEPKSSKIVKRLSLGSAEFPPIESKVRLRHTSGESSAKREKPQTRPHSVSVTGTHDDKSQSSGSQSSMPLESSYPPKHKKNVFGKFMGVFKRHRGSYNVSDLDTAGNAENEASFRRKQSSQLAQRNDSETNETQVPSMSRDPDTVSQTKSSEQDNQEQVGSSSAATKEASTQDQQLSIEILEPSIRELRHESQSADLAEENEESVLARKLQQVTDAEQRDESIGAEVDDIKSLVMHLDQDVDEVRIEYEDQQISMELPEPPIREIRHQSQSADLAEETEESVLARKLQQVTDAEQRDESIGAEVDDIKSLVMHLDQDVDEVRIEYEDQQISMELPEPPIRELRHESQSADLAEETEESVPARKLQQGTDAEQRDESIGAEVDDIKSLVKHLDQDVDEVRIEYLDQQISMELPEPPIREIRHQSQSADLAEETEESVLARKLQQVTDAEQRDESIGAEVDDMKSLVMHLDQDVDEVRIEYEDQQISMELPEPPIRELRHESQSADLAEETEESVPARKLQQVTDAEQRDESIGAEVDDIKSLVKHLDQDVDEVRIEYEDQQISMELPEPPIRELRHESQSADLAEETEESVLARKLQQVTDAEQRDESIGAEVDDIKSLVKHLDQDVDEVRIEYEDQQISMELPEPPIREIRHQSQSADLAEETEESVPARKLQQVTDAEQRDESIGAEVDDIKSLVKHLDQDIDEVRIEYEDQQISMELPEPIIHEPRRYGHSVDRDSQISKESDQSWQSDDLLHHIRDAPVDERNESRSIDLAEPKSSKIVKRLSLGSAEFPPIESKVRLRHTSGESSAKREKPQTRPHSVSVTGTHDDKSQSSGSQSSMPLESSYPPKHKKNVFGKFMGVFKRHRGSYNVSDLDTAGNAENEASFRRKQSSQLAQRNESETNETQVPSMSRDPDTVSQTKSSEQENQEQVGSSSAATKEASTQDQQLSIEILEPSIRELRHESQSADLAEETEESVLARKLQQVTDAEQRDESIGAEVDDIKRLVMHLDQDVDEVRIEYEDQQISMELPEPQIRELRHESQSADLAEETEESVPARKLQQGTDAEQRDESIGAEVDDIKSLVKHLDQDVDEVRIEYLDQQISMELPEPPIREIRHQSQSADLAEETEESVLARKLQQGTDAEQRDESIGAEVDDIKSLVKHLDQDVDEVRIEYEDQQISMELPEPPIREIRHQSQSADLAEETEESVPARKLQQGTDAEQRDESIGAEVDDIKSLVKHLDQDVDEVRIEYLDQQISMELPEPPIREIRHESQSADLAEETEESVLARKLQQGTDAEQRDESIGAEVDDIKSLVKHLDQDVDEVRIEYEDQQISMELPEPPIRELRHESQSADLAEETEESVLARKLQQGTDAEQRDESIGAEVDDIKSLVKHLDQDVDEVRIEYEDQQISMELPEPPIREIRHQSQSADLAEETEESVPARKLQQVTDAEQRDESIGAEFDDIKSLVKHLDQDVDEVRIEYEDQQISMELPEPIIHEPRRYGHSFDRDSQISNESDRSWQSDDLLHHIRDAPVDERNESRSIDLAEPKSSKIVKRLSLGSAEFPPIESKVRLRHTSGESSAKREKPQTRPHSVSVTGTHDDKSQSSGSQSSMPLESSYPPKHKKNVFGKFMGVFKRHRGSYNVSDLDTAGNAENEASFRRKQSSQLAQRNDSETNETQVPSMSRDPDTVSQTKSSEQDNQEQVGSSSAATKEASTQDQQLSIEILEPSIRELRHESQSADLAEENEESVLARKLQQVTDAEQRDESIGAEVDDIKSLVMHLDQDVDEVRIEYEDQQVSMELPEPPIRELRHESQSADLAEETEESVLARKLQQGTDAEQRDESIGAEVDDIKSLVKHLDQDVDEVRIEYEDQQISMELQEASSGQEKASSDLEKGTNKINFPSEAIDITRCLEFNDNPNTSVPSYSYAKPTIKEGMDPMSKLDFTCLDNTSTDISNRTPAAAGVENVTFQTERSVKGLLDRNLAEESDKSTASHASQNSPEFEGASPLSETASLDQNHSLSVHTVTQGGFQPEHIESEEEKTCFKDAHSEDKPFDSNTNSSVVDTVSPSSTVSHYYDNQPSRKSYSLEESNSPRSNNENLRDSSPLSNDSKLSNDKALVQTEVQQAELKQEQAENSSDPELNAIEISAATTAHEISLPKVLDGTPTLVRQECESRESLQSVIESASSAAEGADTGTRGQLDDVVQQPGRLSASEDEDSEADNDEPPYFFDGGSIAANQTNATLNSKWTEQSKLRDGRSPEPIGPNTHVEEADHHAIMSNGTDVMISTLAKMPGANQKPSRAQDAAKFGVFRYSSYNLQGASGFVKGDRLASGCSSETDGSSSDDSSSCSEDSFKQRLAKKFSAEPASLRLSRRQVNWKKPSGDHWQSEAFNSPSGDGPRAGSDRELSNSLQFGDGSHGDTLEFQLTNESAIEDLERRKNAKGFSTLKPIIPFRARLPVQIRYGHSIVIYGRMTNYSSAGLKLSLENLDYSPGAQAFELLISFPGGADQPSLMHTCQLIGGQPVCEAKALLSPKQNDEFRLVICFKRLGLSTALADTECVLPHHIPVSDFTHLVLHPDCEYTSVEFHERLELPLRERLACPLSLVESVRLGLRPDSSSTGLLFGLADGAAMTCSLSIASLTATVGRADLDDTCSSNGGDDGGGFVKEMEKRGLNQLAKLRSVLLTIHGQVVRIHINGEYIMTYLMKLDARRVKSLYIEGDLMLEDFKIKEMRANPLTALPKQQPVGSQIRIWARLLPSAASMPAGNNCRISLRTGADPSSADFALLARVAPSRESDSGAVGCLALSAIVNGQQSDEAVDATSRSDAKDRDGFAFETTIVRRLKDFYVVLDSGHNASLRHRIDPDLVTHLHLAGAATAFLSVSFPASLWLPYTNRLPPMDPSRPGRLIRLGLSDGADLAETDGGNYGASRTVSLAIGADPDGVKPLICEFCLTDSGQQAALAWMNDARQTRVAELCPVPLFSEIRTIDLLLADNGDCKLVVNKRIVSSYRADISPKDARWIVITGNISLLNVELENQVPTSRCSVS</sequence>
<feature type="domain" description="Galectin" evidence="3">
    <location>
        <begin position="3258"/>
        <end position="3407"/>
    </location>
</feature>
<dbReference type="Gene3D" id="2.60.120.200">
    <property type="match status" value="1"/>
</dbReference>
<feature type="region of interest" description="Disordered" evidence="2">
    <location>
        <begin position="618"/>
        <end position="725"/>
    </location>
</feature>
<feature type="region of interest" description="Disordered" evidence="2">
    <location>
        <begin position="2851"/>
        <end position="2873"/>
    </location>
</feature>
<feature type="compositionally biased region" description="Polar residues" evidence="2">
    <location>
        <begin position="1414"/>
        <end position="1432"/>
    </location>
</feature>
<feature type="region of interest" description="Disordered" evidence="2">
    <location>
        <begin position="1699"/>
        <end position="1754"/>
    </location>
</feature>
<feature type="region of interest" description="Disordered" evidence="2">
    <location>
        <begin position="307"/>
        <end position="363"/>
    </location>
</feature>
<feature type="compositionally biased region" description="Basic and acidic residues" evidence="2">
    <location>
        <begin position="2018"/>
        <end position="2073"/>
    </location>
</feature>
<keyword evidence="5" id="KW-1185">Reference proteome</keyword>
<feature type="compositionally biased region" description="Basic and acidic residues" evidence="2">
    <location>
        <begin position="1274"/>
        <end position="1300"/>
    </location>
</feature>
<feature type="compositionally biased region" description="Polar residues" evidence="2">
    <location>
        <begin position="1451"/>
        <end position="1472"/>
    </location>
</feature>
<feature type="compositionally biased region" description="Basic and acidic residues" evidence="2">
    <location>
        <begin position="7"/>
        <end position="62"/>
    </location>
</feature>
<comment type="caution">
    <text evidence="4">The sequence shown here is derived from an EMBL/GenBank/DDBJ whole genome shotgun (WGS) entry which is preliminary data.</text>
</comment>
<feature type="compositionally biased region" description="Basic and acidic residues" evidence="2">
    <location>
        <begin position="1588"/>
        <end position="1599"/>
    </location>
</feature>
<feature type="region of interest" description="Disordered" evidence="2">
    <location>
        <begin position="1005"/>
        <end position="1054"/>
    </location>
</feature>
<evidence type="ECO:0000313" key="5">
    <source>
        <dbReference type="Proteomes" id="UP000215902"/>
    </source>
</evidence>
<evidence type="ECO:0000256" key="1">
    <source>
        <dbReference type="ARBA" id="ARBA00022734"/>
    </source>
</evidence>
<feature type="region of interest" description="Disordered" evidence="2">
    <location>
        <begin position="384"/>
        <end position="440"/>
    </location>
</feature>
<feature type="compositionally biased region" description="Acidic residues" evidence="2">
    <location>
        <begin position="2737"/>
        <end position="2748"/>
    </location>
</feature>
<proteinExistence type="predicted"/>
<reference evidence="4 5" key="1">
    <citation type="submission" date="2017-06" db="EMBL/GenBank/DDBJ databases">
        <title>A platform for efficient transgenesis in Macrostomum lignano, a flatworm model organism for stem cell research.</title>
        <authorList>
            <person name="Berezikov E."/>
        </authorList>
    </citation>
    <scope>NUCLEOTIDE SEQUENCE [LARGE SCALE GENOMIC DNA]</scope>
    <source>
        <strain evidence="4">DV1</strain>
        <tissue evidence="4">Whole organism</tissue>
    </source>
</reference>
<feature type="compositionally biased region" description="Basic and acidic residues" evidence="2">
    <location>
        <begin position="1742"/>
        <end position="1754"/>
    </location>
</feature>
<feature type="compositionally biased region" description="Polar residues" evidence="2">
    <location>
        <begin position="678"/>
        <end position="699"/>
    </location>
</feature>
<feature type="compositionally biased region" description="Basic and acidic residues" evidence="2">
    <location>
        <begin position="1896"/>
        <end position="1907"/>
    </location>
</feature>
<dbReference type="Proteomes" id="UP000215902">
    <property type="component" value="Unassembled WGS sequence"/>
</dbReference>
<feature type="compositionally biased region" description="Basic and acidic residues" evidence="2">
    <location>
        <begin position="1819"/>
        <end position="1831"/>
    </location>
</feature>
<feature type="compositionally biased region" description="Basic and acidic residues" evidence="2">
    <location>
        <begin position="1014"/>
        <end position="1023"/>
    </location>
</feature>
<feature type="compositionally biased region" description="Basic and acidic residues" evidence="2">
    <location>
        <begin position="1665"/>
        <end position="1677"/>
    </location>
</feature>
<dbReference type="InterPro" id="IPR001079">
    <property type="entry name" value="Galectin_CRD"/>
</dbReference>
<accession>A0A267GV33</accession>
<feature type="compositionally biased region" description="Basic and acidic residues" evidence="2">
    <location>
        <begin position="318"/>
        <end position="327"/>
    </location>
</feature>
<feature type="compositionally biased region" description="Low complexity" evidence="2">
    <location>
        <begin position="117"/>
        <end position="130"/>
    </location>
</feature>
<feature type="compositionally biased region" description="Basic and acidic residues" evidence="2">
    <location>
        <begin position="350"/>
        <end position="363"/>
    </location>
</feature>
<feature type="region of interest" description="Disordered" evidence="2">
    <location>
        <begin position="1175"/>
        <end position="1208"/>
    </location>
</feature>
<feature type="compositionally biased region" description="Polar residues" evidence="2">
    <location>
        <begin position="213"/>
        <end position="234"/>
    </location>
</feature>
<feature type="compositionally biased region" description="Basic and acidic residues" evidence="2">
    <location>
        <begin position="472"/>
        <end position="494"/>
    </location>
</feature>
<gene>
    <name evidence="4" type="ORF">BOX15_Mlig001996g2</name>
</gene>
<feature type="region of interest" description="Disordered" evidence="2">
    <location>
        <begin position="1391"/>
        <end position="1473"/>
    </location>
</feature>
<feature type="compositionally biased region" description="Polar residues" evidence="2">
    <location>
        <begin position="2187"/>
        <end position="2205"/>
    </location>
</feature>
<feature type="region of interest" description="Disordered" evidence="2">
    <location>
        <begin position="1631"/>
        <end position="1677"/>
    </location>
</feature>
<dbReference type="STRING" id="282301.A0A267GV33"/>
<feature type="compositionally biased region" description="Polar residues" evidence="2">
    <location>
        <begin position="176"/>
        <end position="194"/>
    </location>
</feature>
<feature type="compositionally biased region" description="Polar residues" evidence="2">
    <location>
        <begin position="2702"/>
        <end position="2711"/>
    </location>
</feature>
<feature type="region of interest" description="Disordered" evidence="2">
    <location>
        <begin position="2007"/>
        <end position="2149"/>
    </location>
</feature>